<evidence type="ECO:0000259" key="2">
    <source>
        <dbReference type="PROSITE" id="PS50158"/>
    </source>
</evidence>
<dbReference type="Gene3D" id="4.10.60.10">
    <property type="entry name" value="Zinc finger, CCHC-type"/>
    <property type="match status" value="1"/>
</dbReference>
<evidence type="ECO:0000256" key="1">
    <source>
        <dbReference type="PROSITE-ProRule" id="PRU00047"/>
    </source>
</evidence>
<evidence type="ECO:0000313" key="3">
    <source>
        <dbReference type="EMBL" id="GFB21800.1"/>
    </source>
</evidence>
<dbReference type="SUPFAM" id="SSF57756">
    <property type="entry name" value="Retrovirus zinc finger-like domains"/>
    <property type="match status" value="1"/>
</dbReference>
<accession>A0A699L889</accession>
<keyword evidence="1" id="KW-0479">Metal-binding</keyword>
<dbReference type="AlphaFoldDB" id="A0A699L889"/>
<dbReference type="SMART" id="SM00343">
    <property type="entry name" value="ZnF_C2HC"/>
    <property type="match status" value="2"/>
</dbReference>
<dbReference type="InterPro" id="IPR001878">
    <property type="entry name" value="Znf_CCHC"/>
</dbReference>
<reference evidence="3" key="1">
    <citation type="journal article" date="2019" name="Sci. Rep.">
        <title>Draft genome of Tanacetum cinerariifolium, the natural source of mosquito coil.</title>
        <authorList>
            <person name="Yamashiro T."/>
            <person name="Shiraishi A."/>
            <person name="Satake H."/>
            <person name="Nakayama K."/>
        </authorList>
    </citation>
    <scope>NUCLEOTIDE SEQUENCE</scope>
</reference>
<comment type="caution">
    <text evidence="3">The sequence shown here is derived from an EMBL/GenBank/DDBJ whole genome shotgun (WGS) entry which is preliminary data.</text>
</comment>
<feature type="domain" description="CCHC-type" evidence="2">
    <location>
        <begin position="6"/>
        <end position="21"/>
    </location>
</feature>
<dbReference type="InterPro" id="IPR036875">
    <property type="entry name" value="Znf_CCHC_sf"/>
</dbReference>
<keyword evidence="1" id="KW-0862">Zinc</keyword>
<dbReference type="PROSITE" id="PS50158">
    <property type="entry name" value="ZF_CCHC"/>
    <property type="match status" value="2"/>
</dbReference>
<feature type="non-terminal residue" evidence="3">
    <location>
        <position position="1"/>
    </location>
</feature>
<proteinExistence type="predicted"/>
<keyword evidence="1" id="KW-0863">Zinc-finger</keyword>
<gene>
    <name evidence="3" type="ORF">Tci_693771</name>
</gene>
<protein>
    <recommendedName>
        <fullName evidence="2">CCHC-type domain-containing protein</fullName>
    </recommendedName>
</protein>
<feature type="domain" description="CCHC-type" evidence="2">
    <location>
        <begin position="42"/>
        <end position="57"/>
    </location>
</feature>
<dbReference type="EMBL" id="BKCJ010577963">
    <property type="protein sequence ID" value="GFB21800.1"/>
    <property type="molecule type" value="Genomic_DNA"/>
</dbReference>
<name>A0A699L889_TANCI</name>
<dbReference type="GO" id="GO:0003676">
    <property type="term" value="F:nucleic acid binding"/>
    <property type="evidence" value="ECO:0007669"/>
    <property type="project" value="InterPro"/>
</dbReference>
<sequence>GPCTVKCRSCGKIAHLTRDCKPTVPVTVNQRAMVVNQMSTTCFECGRQGNFKKDCPKLKNQNHGNKSIILEARGKAYAISEGDENPRCVNAVGYMLQLLKDYNYRKSLC</sequence>
<dbReference type="GO" id="GO:0008270">
    <property type="term" value="F:zinc ion binding"/>
    <property type="evidence" value="ECO:0007669"/>
    <property type="project" value="UniProtKB-KW"/>
</dbReference>
<organism evidence="3">
    <name type="scientific">Tanacetum cinerariifolium</name>
    <name type="common">Dalmatian daisy</name>
    <name type="synonym">Chrysanthemum cinerariifolium</name>
    <dbReference type="NCBI Taxonomy" id="118510"/>
    <lineage>
        <taxon>Eukaryota</taxon>
        <taxon>Viridiplantae</taxon>
        <taxon>Streptophyta</taxon>
        <taxon>Embryophyta</taxon>
        <taxon>Tracheophyta</taxon>
        <taxon>Spermatophyta</taxon>
        <taxon>Magnoliopsida</taxon>
        <taxon>eudicotyledons</taxon>
        <taxon>Gunneridae</taxon>
        <taxon>Pentapetalae</taxon>
        <taxon>asterids</taxon>
        <taxon>campanulids</taxon>
        <taxon>Asterales</taxon>
        <taxon>Asteraceae</taxon>
        <taxon>Asteroideae</taxon>
        <taxon>Anthemideae</taxon>
        <taxon>Anthemidinae</taxon>
        <taxon>Tanacetum</taxon>
    </lineage>
</organism>